<dbReference type="GO" id="GO:0016787">
    <property type="term" value="F:hydrolase activity"/>
    <property type="evidence" value="ECO:0007669"/>
    <property type="project" value="UniProtKB-KW"/>
</dbReference>
<dbReference type="Proteomes" id="UP000293764">
    <property type="component" value="Unassembled WGS sequence"/>
</dbReference>
<dbReference type="InterPro" id="IPR049174">
    <property type="entry name" value="Beta-AFase-like"/>
</dbReference>
<feature type="compositionally biased region" description="Acidic residues" evidence="1">
    <location>
        <begin position="613"/>
        <end position="624"/>
    </location>
</feature>
<dbReference type="RefSeq" id="WP_130103705.1">
    <property type="nucleotide sequence ID" value="NZ_SDWW01000046.1"/>
</dbReference>
<evidence type="ECO:0000313" key="5">
    <source>
        <dbReference type="EMBL" id="RYV49943.1"/>
    </source>
</evidence>
<keyword evidence="5" id="KW-0378">Hydrolase</keyword>
<dbReference type="Pfam" id="PF20736">
    <property type="entry name" value="Glyco_hydro127M"/>
    <property type="match status" value="1"/>
</dbReference>
<feature type="region of interest" description="Disordered" evidence="1">
    <location>
        <begin position="1"/>
        <end position="37"/>
    </location>
</feature>
<feature type="domain" description="Non-reducing end beta-L-arabinofuranosidase-like GH127 middle" evidence="3">
    <location>
        <begin position="445"/>
        <end position="538"/>
    </location>
</feature>
<protein>
    <submittedName>
        <fullName evidence="5">Glycoside hydrolase family 127 protein</fullName>
    </submittedName>
</protein>
<dbReference type="AlphaFoldDB" id="A0A4Q5MYF8"/>
<evidence type="ECO:0000259" key="2">
    <source>
        <dbReference type="Pfam" id="PF07944"/>
    </source>
</evidence>
<evidence type="ECO:0000259" key="4">
    <source>
        <dbReference type="Pfam" id="PF20737"/>
    </source>
</evidence>
<evidence type="ECO:0000259" key="3">
    <source>
        <dbReference type="Pfam" id="PF20736"/>
    </source>
</evidence>
<evidence type="ECO:0000256" key="1">
    <source>
        <dbReference type="SAM" id="MobiDB-lite"/>
    </source>
</evidence>
<comment type="caution">
    <text evidence="5">The sequence shown here is derived from an EMBL/GenBank/DDBJ whole genome shotgun (WGS) entry which is preliminary data.</text>
</comment>
<dbReference type="Pfam" id="PF07944">
    <property type="entry name" value="Beta-AFase-like_GH127_cat"/>
    <property type="match status" value="1"/>
</dbReference>
<reference evidence="5 6" key="1">
    <citation type="submission" date="2019-01" db="EMBL/GenBank/DDBJ databases">
        <title>Novel species of Cellulomonas.</title>
        <authorList>
            <person name="Liu Q."/>
            <person name="Xin Y.-H."/>
        </authorList>
    </citation>
    <scope>NUCLEOTIDE SEQUENCE [LARGE SCALE GENOMIC DNA]</scope>
    <source>
        <strain evidence="5 6">HLT2-17</strain>
    </source>
</reference>
<dbReference type="OrthoDB" id="9757939at2"/>
<dbReference type="PANTHER" id="PTHR43465">
    <property type="entry name" value="DUF1680 DOMAIN PROTEIN (AFU_ORTHOLOGUE AFUA_1G08910)"/>
    <property type="match status" value="1"/>
</dbReference>
<sequence>MTTTHAHAHPAADLPAAPSSPTDGRPVAPSQGTRRGLGIGEITVTGGFWAGRQDINSTSTLQHCGAWMDRLGWLANFDRVADGTTGPGRPGWQFSDSEVYKLMEALAWDFGRTQDPRTDQVLRDLTARIAGAQDDDGYLNTFFGHVGQKGRYSDLEMGHELYCVGHLLQAAVARLRTSGADPLVDIARRAADHVCREFGPDGREAICGHPEIELGLVELGRALGEPRYGAQAQLFVERRGRGLLGALPLLSPSYFQDDIPVREATVWRGHAVRALYLTAAAVDVAVDTGDDDLLAVLEKQWTTSVARRTYITGGMGSRHQDEGFGEDWELPPDRAYCETCAGIASNMVSWRLFLATGDVRYADLMERTFYNVIATSPDPDGRAFFYANPLQQRTAGEPTAPDAVNPRAEGAARAPWFDVSCCPTNVARTLATWQLYAGTVDDDGTVSVLQYAPSTVRLSLPDGDRLVLEVETDYPRSGIIVVRVEVAPDRPVRLRLRVPSWATGTALVEGGRRTPAAPGFVTVHRTLVPGEQLRLELPVAARFSWPDRRIDAVRGCVAVERGPVVLCVESTDLPDDLVLEDLRLDLSTGLADAEPGAVVQAVFTSGEARSESESESQPEGDGDGEAGLPYRAALRRSPETAPVGVRLVPYHSWAERGPATMRVFLPTT</sequence>
<accession>A0A4Q5MYF8</accession>
<dbReference type="InterPro" id="IPR049049">
    <property type="entry name" value="Beta-AFase-like_GH127_C"/>
</dbReference>
<feature type="region of interest" description="Disordered" evidence="1">
    <location>
        <begin position="605"/>
        <end position="630"/>
    </location>
</feature>
<proteinExistence type="predicted"/>
<dbReference type="PANTHER" id="PTHR43465:SF2">
    <property type="entry name" value="DUF1680 DOMAIN PROTEIN (AFU_ORTHOLOGUE AFUA_1G08910)"/>
    <property type="match status" value="1"/>
</dbReference>
<organism evidence="5 6">
    <name type="scientific">Pengzhenrongella frigida</name>
    <dbReference type="NCBI Taxonomy" id="1259133"/>
    <lineage>
        <taxon>Bacteria</taxon>
        <taxon>Bacillati</taxon>
        <taxon>Actinomycetota</taxon>
        <taxon>Actinomycetes</taxon>
        <taxon>Micrococcales</taxon>
        <taxon>Pengzhenrongella</taxon>
    </lineage>
</organism>
<dbReference type="SUPFAM" id="SSF48208">
    <property type="entry name" value="Six-hairpin glycosidases"/>
    <property type="match status" value="1"/>
</dbReference>
<feature type="domain" description="Non-reducing end beta-L-arabinofuranosidase-like GH127 C-terminal" evidence="4">
    <location>
        <begin position="545"/>
        <end position="666"/>
    </location>
</feature>
<feature type="domain" description="Non-reducing end beta-L-arabinofuranosidase-like GH127 catalytic" evidence="2">
    <location>
        <begin position="42"/>
        <end position="432"/>
    </location>
</feature>
<feature type="compositionally biased region" description="Low complexity" evidence="1">
    <location>
        <begin position="1"/>
        <end position="23"/>
    </location>
</feature>
<evidence type="ECO:0000313" key="6">
    <source>
        <dbReference type="Proteomes" id="UP000293764"/>
    </source>
</evidence>
<name>A0A4Q5MYF8_9MICO</name>
<dbReference type="EMBL" id="SDWW01000046">
    <property type="protein sequence ID" value="RYV49943.1"/>
    <property type="molecule type" value="Genomic_DNA"/>
</dbReference>
<dbReference type="Pfam" id="PF20737">
    <property type="entry name" value="Glyco_hydro127C"/>
    <property type="match status" value="1"/>
</dbReference>
<gene>
    <name evidence="5" type="ORF">EUA98_16040</name>
</gene>
<keyword evidence="6" id="KW-1185">Reference proteome</keyword>
<dbReference type="GO" id="GO:0005975">
    <property type="term" value="P:carbohydrate metabolic process"/>
    <property type="evidence" value="ECO:0007669"/>
    <property type="project" value="InterPro"/>
</dbReference>
<dbReference type="InterPro" id="IPR049046">
    <property type="entry name" value="Beta-AFase-like_GH127_middle"/>
</dbReference>
<dbReference type="InterPro" id="IPR012878">
    <property type="entry name" value="Beta-AFase-like_GH127_cat"/>
</dbReference>
<dbReference type="InterPro" id="IPR008928">
    <property type="entry name" value="6-hairpin_glycosidase_sf"/>
</dbReference>